<proteinExistence type="predicted"/>
<dbReference type="Pfam" id="PF12819">
    <property type="entry name" value="Malectin_like"/>
    <property type="match status" value="1"/>
</dbReference>
<evidence type="ECO:0000256" key="5">
    <source>
        <dbReference type="ARBA" id="ARBA00023136"/>
    </source>
</evidence>
<organism evidence="7">
    <name type="scientific">Eucalyptus grandis</name>
    <name type="common">Flooded gum</name>
    <dbReference type="NCBI Taxonomy" id="71139"/>
    <lineage>
        <taxon>Eukaryota</taxon>
        <taxon>Viridiplantae</taxon>
        <taxon>Streptophyta</taxon>
        <taxon>Embryophyta</taxon>
        <taxon>Tracheophyta</taxon>
        <taxon>Spermatophyta</taxon>
        <taxon>Magnoliopsida</taxon>
        <taxon>eudicotyledons</taxon>
        <taxon>Gunneridae</taxon>
        <taxon>Pentapetalae</taxon>
        <taxon>rosids</taxon>
        <taxon>malvids</taxon>
        <taxon>Myrtales</taxon>
        <taxon>Myrtaceae</taxon>
        <taxon>Myrtoideae</taxon>
        <taxon>Eucalypteae</taxon>
        <taxon>Eucalyptus</taxon>
    </lineage>
</organism>
<keyword evidence="5" id="KW-0472">Membrane</keyword>
<feature type="non-terminal residue" evidence="7">
    <location>
        <position position="1"/>
    </location>
</feature>
<dbReference type="eggNOG" id="ENOG502QVXJ">
    <property type="taxonomic scope" value="Eukaryota"/>
</dbReference>
<evidence type="ECO:0000256" key="2">
    <source>
        <dbReference type="ARBA" id="ARBA00022692"/>
    </source>
</evidence>
<evidence type="ECO:0000256" key="3">
    <source>
        <dbReference type="ARBA" id="ARBA00022729"/>
    </source>
</evidence>
<feature type="non-terminal residue" evidence="7">
    <location>
        <position position="340"/>
    </location>
</feature>
<evidence type="ECO:0000259" key="6">
    <source>
        <dbReference type="Pfam" id="PF12819"/>
    </source>
</evidence>
<dbReference type="GO" id="GO:0016020">
    <property type="term" value="C:membrane"/>
    <property type="evidence" value="ECO:0007669"/>
    <property type="project" value="UniProtKB-SubCell"/>
</dbReference>
<protein>
    <recommendedName>
        <fullName evidence="6">Malectin-like domain-containing protein</fullName>
    </recommendedName>
</protein>
<keyword evidence="2" id="KW-0812">Transmembrane</keyword>
<accession>A0A059AJE9</accession>
<dbReference type="AlphaFoldDB" id="A0A059AJE9"/>
<dbReference type="STRING" id="71139.A0A059AJE9"/>
<dbReference type="Gramene" id="KCW54152">
    <property type="protein sequence ID" value="KCW54152"/>
    <property type="gene ID" value="EUGRSUZ_I00124"/>
</dbReference>
<evidence type="ECO:0000256" key="4">
    <source>
        <dbReference type="ARBA" id="ARBA00022989"/>
    </source>
</evidence>
<dbReference type="PANTHER" id="PTHR45631">
    <property type="entry name" value="OS07G0107800 PROTEIN-RELATED"/>
    <property type="match status" value="1"/>
</dbReference>
<feature type="domain" description="Malectin-like" evidence="6">
    <location>
        <begin position="19"/>
        <end position="297"/>
    </location>
</feature>
<keyword evidence="4" id="KW-1133">Transmembrane helix</keyword>
<dbReference type="OMA" id="PEMETNY"/>
<gene>
    <name evidence="7" type="ORF">EUGRSUZ_I00124</name>
</gene>
<reference evidence="7" key="1">
    <citation type="submission" date="2013-07" db="EMBL/GenBank/DDBJ databases">
        <title>The genome of Eucalyptus grandis.</title>
        <authorList>
            <person name="Schmutz J."/>
            <person name="Hayes R."/>
            <person name="Myburg A."/>
            <person name="Tuskan G."/>
            <person name="Grattapaglia D."/>
            <person name="Rokhsar D.S."/>
        </authorList>
    </citation>
    <scope>NUCLEOTIDE SEQUENCE</scope>
    <source>
        <tissue evidence="7">Leaf extractions</tissue>
    </source>
</reference>
<evidence type="ECO:0000256" key="1">
    <source>
        <dbReference type="ARBA" id="ARBA00004167"/>
    </source>
</evidence>
<comment type="subcellular location">
    <subcellularLocation>
        <location evidence="1">Membrane</location>
        <topology evidence="1">Single-pass membrane protein</topology>
    </subcellularLocation>
</comment>
<keyword evidence="3" id="KW-0732">Signal</keyword>
<name>A0A059AJE9_EUCGR</name>
<evidence type="ECO:0000313" key="7">
    <source>
        <dbReference type="EMBL" id="KCW54152.1"/>
    </source>
</evidence>
<sequence length="340" mass="37386">NSIQWVGDDAYIKTGQPQKKNCYTIDVDGGSKILVRTSFYYGDYDSLSSPPTFDLLLDGNHWATVNTSTTEAVYGLSYEAIYTVKSNATSVCIAQTLPNQLPFINSLEIRSLLSSMYSHVDSDRALLLATRVTATANDTPIRYPNDVYDRIWNPALGSLSLHFGLNVTSNNAGSVDVKVEDSPPEAVFQNAVTTTTPTGGPLQAYIMLYSSSLSLTEAPIYVTTYFSEVARLGSNQKRSFQMYVNSNPVSNPIVPPYGSVAEFYLANTTASSNTNFTLKPTADSTLFPLINAFELYTSAIRLLLEPTPKTWRDYLRYKADSVHCSSGPGTRVNHQHTRGI</sequence>
<dbReference type="InParanoid" id="A0A059AJE9"/>
<dbReference type="EMBL" id="KK198761">
    <property type="protein sequence ID" value="KCW54152.1"/>
    <property type="molecule type" value="Genomic_DNA"/>
</dbReference>
<dbReference type="InterPro" id="IPR024788">
    <property type="entry name" value="Malectin-like_Carb-bd_dom"/>
</dbReference>
<dbReference type="PANTHER" id="PTHR45631:SF44">
    <property type="entry name" value="CARBOHYDRATE-BINDING PROTEIN OF THE ER PROTEIN"/>
    <property type="match status" value="1"/>
</dbReference>